<dbReference type="Proteomes" id="UP001201812">
    <property type="component" value="Unassembled WGS sequence"/>
</dbReference>
<proteinExistence type="predicted"/>
<feature type="region of interest" description="Disordered" evidence="1">
    <location>
        <begin position="21"/>
        <end position="41"/>
    </location>
</feature>
<evidence type="ECO:0000313" key="3">
    <source>
        <dbReference type="Proteomes" id="UP001201812"/>
    </source>
</evidence>
<sequence length="82" mass="9441">MLQKINNTRSELAGNWNACEEDSKKWQRKQPAGYAKGNRRVDMKTHGHAEFSKKLKTQLSPACRLFDNSMVPMDMRNGKSRS</sequence>
<evidence type="ECO:0000256" key="1">
    <source>
        <dbReference type="SAM" id="MobiDB-lite"/>
    </source>
</evidence>
<gene>
    <name evidence="2" type="ORF">DdX_03096</name>
</gene>
<keyword evidence="3" id="KW-1185">Reference proteome</keyword>
<evidence type="ECO:0000313" key="2">
    <source>
        <dbReference type="EMBL" id="KAI1726378.1"/>
    </source>
</evidence>
<reference evidence="2" key="1">
    <citation type="submission" date="2022-01" db="EMBL/GenBank/DDBJ databases">
        <title>Genome Sequence Resource for Two Populations of Ditylenchus destructor, the Migratory Endoparasitic Phytonematode.</title>
        <authorList>
            <person name="Zhang H."/>
            <person name="Lin R."/>
            <person name="Xie B."/>
        </authorList>
    </citation>
    <scope>NUCLEOTIDE SEQUENCE</scope>
    <source>
        <strain evidence="2">BazhouSP</strain>
    </source>
</reference>
<dbReference type="AlphaFoldDB" id="A0AAD4RCQ2"/>
<name>A0AAD4RCQ2_9BILA</name>
<dbReference type="EMBL" id="JAKKPZ010000002">
    <property type="protein sequence ID" value="KAI1726378.1"/>
    <property type="molecule type" value="Genomic_DNA"/>
</dbReference>
<organism evidence="2 3">
    <name type="scientific">Ditylenchus destructor</name>
    <dbReference type="NCBI Taxonomy" id="166010"/>
    <lineage>
        <taxon>Eukaryota</taxon>
        <taxon>Metazoa</taxon>
        <taxon>Ecdysozoa</taxon>
        <taxon>Nematoda</taxon>
        <taxon>Chromadorea</taxon>
        <taxon>Rhabditida</taxon>
        <taxon>Tylenchina</taxon>
        <taxon>Tylenchomorpha</taxon>
        <taxon>Sphaerularioidea</taxon>
        <taxon>Anguinidae</taxon>
        <taxon>Anguininae</taxon>
        <taxon>Ditylenchus</taxon>
    </lineage>
</organism>
<accession>A0AAD4RCQ2</accession>
<comment type="caution">
    <text evidence="2">The sequence shown here is derived from an EMBL/GenBank/DDBJ whole genome shotgun (WGS) entry which is preliminary data.</text>
</comment>
<protein>
    <submittedName>
        <fullName evidence="2">Uncharacterized protein</fullName>
    </submittedName>
</protein>